<dbReference type="OrthoDB" id="3522001at2759"/>
<organism evidence="2 3">
    <name type="scientific">Fusarium oxysporum NRRL 32931</name>
    <dbReference type="NCBI Taxonomy" id="660029"/>
    <lineage>
        <taxon>Eukaryota</taxon>
        <taxon>Fungi</taxon>
        <taxon>Dikarya</taxon>
        <taxon>Ascomycota</taxon>
        <taxon>Pezizomycotina</taxon>
        <taxon>Sordariomycetes</taxon>
        <taxon>Hypocreomycetidae</taxon>
        <taxon>Hypocreales</taxon>
        <taxon>Nectriaceae</taxon>
        <taxon>Fusarium</taxon>
        <taxon>Fusarium oxysporum species complex</taxon>
    </lineage>
</organism>
<dbReference type="AlphaFoldDB" id="W9H9I3"/>
<name>W9H9I3_FUSOX</name>
<gene>
    <name evidence="2" type="ORF">FOYG_17583</name>
</gene>
<accession>W9H9I3</accession>
<dbReference type="EMBL" id="KI928675">
    <property type="protein sequence ID" value="EWY79238.1"/>
    <property type="molecule type" value="Genomic_DNA"/>
</dbReference>
<evidence type="ECO:0000256" key="1">
    <source>
        <dbReference type="SAM" id="MobiDB-lite"/>
    </source>
</evidence>
<feature type="compositionally biased region" description="Basic and acidic residues" evidence="1">
    <location>
        <begin position="28"/>
        <end position="37"/>
    </location>
</feature>
<dbReference type="Proteomes" id="UP000030753">
    <property type="component" value="Unassembled WGS sequence"/>
</dbReference>
<evidence type="ECO:0000313" key="3">
    <source>
        <dbReference type="Proteomes" id="UP000030753"/>
    </source>
</evidence>
<dbReference type="HOGENOM" id="CLU_3351101_0_0_1"/>
<evidence type="ECO:0000313" key="2">
    <source>
        <dbReference type="EMBL" id="EWY79238.1"/>
    </source>
</evidence>
<feature type="region of interest" description="Disordered" evidence="1">
    <location>
        <begin position="1"/>
        <end position="37"/>
    </location>
</feature>
<reference evidence="2 3" key="1">
    <citation type="submission" date="2011-06" db="EMBL/GenBank/DDBJ databases">
        <title>The Genome Sequence of Fusarium oxysporum FOSC 3-a.</title>
        <authorList>
            <consortium name="The Broad Institute Genome Sequencing Platform"/>
            <person name="Ma L.-J."/>
            <person name="Gale L.R."/>
            <person name="Schwartz D.C."/>
            <person name="Zhou S."/>
            <person name="Corby-Kistler H."/>
            <person name="Young S.K."/>
            <person name="Zeng Q."/>
            <person name="Gargeya S."/>
            <person name="Fitzgerald M."/>
            <person name="Haas B."/>
            <person name="Abouelleil A."/>
            <person name="Alvarado L."/>
            <person name="Arachchi H.M."/>
            <person name="Berlin A."/>
            <person name="Brown A."/>
            <person name="Chapman S.B."/>
            <person name="Chen Z."/>
            <person name="Dunbar C."/>
            <person name="Freedman E."/>
            <person name="Gearin G."/>
            <person name="Gellesch M."/>
            <person name="Goldberg J."/>
            <person name="Griggs A."/>
            <person name="Gujja S."/>
            <person name="Heiman D."/>
            <person name="Howarth C."/>
            <person name="Larson L."/>
            <person name="Lui A."/>
            <person name="MacDonald P.J.P."/>
            <person name="Mehta T."/>
            <person name="Montmayeur A."/>
            <person name="Murphy C."/>
            <person name="Neiman D."/>
            <person name="Pearson M."/>
            <person name="Priest M."/>
            <person name="Roberts A."/>
            <person name="Saif S."/>
            <person name="Shea T."/>
            <person name="Shenoy N."/>
            <person name="Sisk P."/>
            <person name="Stolte C."/>
            <person name="Sykes S."/>
            <person name="Wortman J."/>
            <person name="Nusbaum C."/>
            <person name="Birren B."/>
        </authorList>
    </citation>
    <scope>NUCLEOTIDE SEQUENCE [LARGE SCALE GENOMIC DNA]</scope>
    <source>
        <strain evidence="2 3">FOSC 3-a</strain>
    </source>
</reference>
<sequence>MIAASQTRLEEEGAMRLRKGDLEEDVDRDSAWVKRPG</sequence>
<feature type="compositionally biased region" description="Basic and acidic residues" evidence="1">
    <location>
        <begin position="8"/>
        <end position="21"/>
    </location>
</feature>
<proteinExistence type="predicted"/>
<protein>
    <submittedName>
        <fullName evidence="2">Uncharacterized protein</fullName>
    </submittedName>
</protein>